<dbReference type="SMART" id="SM00220">
    <property type="entry name" value="S_TKc"/>
    <property type="match status" value="1"/>
</dbReference>
<dbReference type="Gene3D" id="1.10.510.10">
    <property type="entry name" value="Transferase(Phosphotransferase) domain 1"/>
    <property type="match status" value="1"/>
</dbReference>
<dbReference type="SMART" id="SM00034">
    <property type="entry name" value="CLECT"/>
    <property type="match status" value="2"/>
</dbReference>
<dbReference type="InterPro" id="IPR008271">
    <property type="entry name" value="Ser/Thr_kinase_AS"/>
</dbReference>
<name>A0A7W7YGY2_9BACT</name>
<dbReference type="Pfam" id="PF00069">
    <property type="entry name" value="Pkinase"/>
    <property type="match status" value="1"/>
</dbReference>
<keyword evidence="2" id="KW-0547">Nucleotide-binding</keyword>
<dbReference type="InterPro" id="IPR034007">
    <property type="entry name" value="CTLD_bac"/>
</dbReference>
<keyword evidence="9" id="KW-1185">Reference proteome</keyword>
<evidence type="ECO:0000259" key="7">
    <source>
        <dbReference type="PROSITE" id="PS50041"/>
    </source>
</evidence>
<keyword evidence="4" id="KW-0067">ATP-binding</keyword>
<organism evidence="8 9">
    <name type="scientific">Prosthecobacter dejongeii</name>
    <dbReference type="NCBI Taxonomy" id="48465"/>
    <lineage>
        <taxon>Bacteria</taxon>
        <taxon>Pseudomonadati</taxon>
        <taxon>Verrucomicrobiota</taxon>
        <taxon>Verrucomicrobiia</taxon>
        <taxon>Verrucomicrobiales</taxon>
        <taxon>Verrucomicrobiaceae</taxon>
        <taxon>Prosthecobacter</taxon>
    </lineage>
</organism>
<evidence type="ECO:0000259" key="6">
    <source>
        <dbReference type="PROSITE" id="PS50011"/>
    </source>
</evidence>
<dbReference type="Proteomes" id="UP000534294">
    <property type="component" value="Unassembled WGS sequence"/>
</dbReference>
<dbReference type="PROSITE" id="PS50011">
    <property type="entry name" value="PROTEIN_KINASE_DOM"/>
    <property type="match status" value="1"/>
</dbReference>
<accession>A0A7W7YGY2</accession>
<dbReference type="Pfam" id="PF00059">
    <property type="entry name" value="Lectin_C"/>
    <property type="match status" value="2"/>
</dbReference>
<feature type="domain" description="C-type lectin" evidence="7">
    <location>
        <begin position="1171"/>
        <end position="1284"/>
    </location>
</feature>
<evidence type="ECO:0000256" key="1">
    <source>
        <dbReference type="ARBA" id="ARBA00022679"/>
    </source>
</evidence>
<dbReference type="CDD" id="cd14014">
    <property type="entry name" value="STKc_PknB_like"/>
    <property type="match status" value="1"/>
</dbReference>
<dbReference type="GO" id="GO:0005524">
    <property type="term" value="F:ATP binding"/>
    <property type="evidence" value="ECO:0007669"/>
    <property type="project" value="UniProtKB-KW"/>
</dbReference>
<dbReference type="PROSITE" id="PS00108">
    <property type="entry name" value="PROTEIN_KINASE_ST"/>
    <property type="match status" value="1"/>
</dbReference>
<evidence type="ECO:0000256" key="2">
    <source>
        <dbReference type="ARBA" id="ARBA00022741"/>
    </source>
</evidence>
<evidence type="ECO:0000313" key="8">
    <source>
        <dbReference type="EMBL" id="MBB5035924.1"/>
    </source>
</evidence>
<dbReference type="InterPro" id="IPR011009">
    <property type="entry name" value="Kinase-like_dom_sf"/>
</dbReference>
<dbReference type="Gene3D" id="3.10.100.10">
    <property type="entry name" value="Mannose-Binding Protein A, subunit A"/>
    <property type="match status" value="2"/>
</dbReference>
<dbReference type="EMBL" id="JACHIF010000001">
    <property type="protein sequence ID" value="MBB5035924.1"/>
    <property type="molecule type" value="Genomic_DNA"/>
</dbReference>
<evidence type="ECO:0000256" key="3">
    <source>
        <dbReference type="ARBA" id="ARBA00022777"/>
    </source>
</evidence>
<dbReference type="CDD" id="cd03603">
    <property type="entry name" value="CLECT_VCBS"/>
    <property type="match status" value="2"/>
</dbReference>
<dbReference type="GO" id="GO:0004674">
    <property type="term" value="F:protein serine/threonine kinase activity"/>
    <property type="evidence" value="ECO:0007669"/>
    <property type="project" value="UniProtKB-KW"/>
</dbReference>
<feature type="domain" description="Protein kinase" evidence="6">
    <location>
        <begin position="68"/>
        <end position="323"/>
    </location>
</feature>
<dbReference type="Gene3D" id="3.30.200.20">
    <property type="entry name" value="Phosphorylase Kinase, domain 1"/>
    <property type="match status" value="1"/>
</dbReference>
<dbReference type="InterPro" id="IPR001304">
    <property type="entry name" value="C-type_lectin-like"/>
</dbReference>
<proteinExistence type="predicted"/>
<feature type="region of interest" description="Disordered" evidence="5">
    <location>
        <begin position="1"/>
        <end position="22"/>
    </location>
</feature>
<evidence type="ECO:0000256" key="5">
    <source>
        <dbReference type="SAM" id="MobiDB-lite"/>
    </source>
</evidence>
<feature type="domain" description="C-type lectin" evidence="7">
    <location>
        <begin position="1019"/>
        <end position="1139"/>
    </location>
</feature>
<keyword evidence="8" id="KW-0723">Serine/threonine-protein kinase</keyword>
<dbReference type="InterPro" id="IPR000719">
    <property type="entry name" value="Prot_kinase_dom"/>
</dbReference>
<sequence>MDEPEGTSPKTSPSGLGEEKSSTLIISDSEVQNLFAAAIGQTQAQRPTALKDWCPPEVDDLQRVLTQYESIEFLARGGMGAVYLGIQKSLNRKVAIKVLPKELGEADSLFLERFKREARVMAQLSHPNIVAVYDTGETEDGLLYFVMEYIEGTDVARMIAAQGRLAPAQALKIVHDVCDALAFAHEEGIIHRDIKPSNVMLDKKGRVKVADFGLARTLDLQGSLLTGSDWALGTADYIAPEVFVPGTKVDQRSDLYAVGVMLYQMLTGHVPRGRFQHPSKLVSQIDERLDAVVDRALQTDREQRYSSATDFRKDITELRHLSPSGSSARLRSGEASPHTSDDTSVKGSSNARKLTKVWKWGLCIGASLLMIAAWVLTLGSVAPPTSSRESRLPPFTFPPGQWVNIQQRMQSADNVSVSQDGWVTVNPPIVIAPVTGPPTSNAGVRVRFKRSPEKVVAPQLLLRFADSAGYSIFPNGDCLILRRNDPKTRSQTELKRFFMPIPKSGEEFTMAFSAIGDLLIAQLNGQTVTYRLDLSKEPRLGTDMKLYDVAQNGFRDVEVINLEGLSEGEALKRMGEFKSIELRDMTGKEAPRTALPFEQTKLGKASEAVLSSQAEYPPGTWVPVAEQILNLPKEHQQNLTQIPGSPWITPTRPFTLSPSNTEGKNWGVRARFRRAHDKHGQLQIRKRQTPTDLQTYQLMLNDRNEVELAHFRREPWPDQRNIRVILNHALNAPILPGMPYTLELWAIGNKFYVRVNETQYPVVMDEGLAQGICGIYTGEAFSGIEFINLNGLTEEKALQQARLSQSIAPLSPSLTIHSASAWTDALTEPPLKDDVAKLERMEKGYLLPRPKEWRLGTASRAAALHVRGTHRSSTGAGLVMYYEDGSDLHVNFSSQHAVMSYYRRHESLSPLKLDERDDIVVEGLTHDYWLWRMGGRLIVALNEMVLFDVADPNPSAAQLALRFHPTTNLTVDQVEYLPVDKLTLKEAMTRARMPGGTSLVASEMPASSIQDAPIQVLNFGGHRYQFIRGAFTWLEAKTYAEAMGGHLATLTTPEESEWALRTFLTRTNTGLWLGGRRGENNRWYWITGETWDHEAWAKTVSGESALNEDRVGANSLPENSLHLVTYAAFVPPGGWDNRPESRHPVGAHFQNGFLVEWDHQEGPSASPKLSFKKHRYQFIPFTGDWEQAQKMAETLGGHLVTITDPTEYGWFLQNMASYAEQIYLGGQRPAKGPWQWVTGERWQFTAWGRHMDGQTEPLDIAPDQEARLEFVSSLPFEKPGGWNDAAATTTPLPKKVSTGFVVEWDNPLEKP</sequence>
<dbReference type="InterPro" id="IPR016186">
    <property type="entry name" value="C-type_lectin-like/link_sf"/>
</dbReference>
<dbReference type="Gene3D" id="2.60.120.560">
    <property type="entry name" value="Exo-inulinase, domain 1"/>
    <property type="match status" value="1"/>
</dbReference>
<keyword evidence="1" id="KW-0808">Transferase</keyword>
<protein>
    <submittedName>
        <fullName evidence="8">Serine/threonine protein kinase</fullName>
    </submittedName>
</protein>
<dbReference type="SUPFAM" id="SSF56112">
    <property type="entry name" value="Protein kinase-like (PK-like)"/>
    <property type="match status" value="1"/>
</dbReference>
<reference evidence="8 9" key="1">
    <citation type="submission" date="2020-08" db="EMBL/GenBank/DDBJ databases">
        <title>Genomic Encyclopedia of Type Strains, Phase IV (KMG-IV): sequencing the most valuable type-strain genomes for metagenomic binning, comparative biology and taxonomic classification.</title>
        <authorList>
            <person name="Goeker M."/>
        </authorList>
    </citation>
    <scope>NUCLEOTIDE SEQUENCE [LARGE SCALE GENOMIC DNA]</scope>
    <source>
        <strain evidence="8 9">DSM 12251</strain>
    </source>
</reference>
<dbReference type="PROSITE" id="PS50041">
    <property type="entry name" value="C_TYPE_LECTIN_2"/>
    <property type="match status" value="2"/>
</dbReference>
<evidence type="ECO:0000313" key="9">
    <source>
        <dbReference type="Proteomes" id="UP000534294"/>
    </source>
</evidence>
<feature type="region of interest" description="Disordered" evidence="5">
    <location>
        <begin position="322"/>
        <end position="348"/>
    </location>
</feature>
<dbReference type="SUPFAM" id="SSF56436">
    <property type="entry name" value="C-type lectin-like"/>
    <property type="match status" value="2"/>
</dbReference>
<comment type="caution">
    <text evidence="8">The sequence shown here is derived from an EMBL/GenBank/DDBJ whole genome shotgun (WGS) entry which is preliminary data.</text>
</comment>
<dbReference type="PANTHER" id="PTHR43289:SF30">
    <property type="entry name" value="NON-SPECIFIC SERINE_THREONINE PROTEIN KINASE"/>
    <property type="match status" value="1"/>
</dbReference>
<dbReference type="PANTHER" id="PTHR43289">
    <property type="entry name" value="MITOGEN-ACTIVATED PROTEIN KINASE KINASE KINASE 20-RELATED"/>
    <property type="match status" value="1"/>
</dbReference>
<keyword evidence="3 8" id="KW-0418">Kinase</keyword>
<evidence type="ECO:0000256" key="4">
    <source>
        <dbReference type="ARBA" id="ARBA00022840"/>
    </source>
</evidence>
<dbReference type="RefSeq" id="WP_184204376.1">
    <property type="nucleotide sequence ID" value="NZ_JACHIF010000001.1"/>
</dbReference>
<dbReference type="InterPro" id="IPR016187">
    <property type="entry name" value="CTDL_fold"/>
</dbReference>
<gene>
    <name evidence="8" type="ORF">HNQ64_000158</name>
</gene>